<feature type="domain" description="Mce/MlaD" evidence="3">
    <location>
        <begin position="41"/>
        <end position="112"/>
    </location>
</feature>
<dbReference type="Proteomes" id="UP000494269">
    <property type="component" value="Unassembled WGS sequence"/>
</dbReference>
<dbReference type="Pfam" id="PF02470">
    <property type="entry name" value="MlaD"/>
    <property type="match status" value="1"/>
</dbReference>
<dbReference type="InterPro" id="IPR003399">
    <property type="entry name" value="Mce/MlaD"/>
</dbReference>
<dbReference type="PANTHER" id="PTHR36698:SF2">
    <property type="entry name" value="MCE_MLAD DOMAIN-CONTAINING PROTEIN"/>
    <property type="match status" value="1"/>
</dbReference>
<evidence type="ECO:0000259" key="3">
    <source>
        <dbReference type="Pfam" id="PF02470"/>
    </source>
</evidence>
<keyword evidence="2" id="KW-0472">Membrane</keyword>
<gene>
    <name evidence="4" type="ORF">LMG3441_03262</name>
</gene>
<keyword evidence="2" id="KW-1133">Transmembrane helix</keyword>
<dbReference type="AlphaFoldDB" id="A0A6S7AD57"/>
<feature type="transmembrane region" description="Helical" evidence="2">
    <location>
        <begin position="6"/>
        <end position="28"/>
    </location>
</feature>
<reference evidence="4 5" key="1">
    <citation type="submission" date="2020-04" db="EMBL/GenBank/DDBJ databases">
        <authorList>
            <person name="De Canck E."/>
        </authorList>
    </citation>
    <scope>NUCLEOTIDE SEQUENCE [LARGE SCALE GENOMIC DNA]</scope>
    <source>
        <strain evidence="4 5">LMG 3441</strain>
    </source>
</reference>
<evidence type="ECO:0000313" key="5">
    <source>
        <dbReference type="Proteomes" id="UP000494269"/>
    </source>
</evidence>
<organism evidence="4 5">
    <name type="scientific">Achromobacter kerstersii</name>
    <dbReference type="NCBI Taxonomy" id="1353890"/>
    <lineage>
        <taxon>Bacteria</taxon>
        <taxon>Pseudomonadati</taxon>
        <taxon>Pseudomonadota</taxon>
        <taxon>Betaproteobacteria</taxon>
        <taxon>Burkholderiales</taxon>
        <taxon>Alcaligenaceae</taxon>
        <taxon>Achromobacter</taxon>
    </lineage>
</organism>
<dbReference type="RefSeq" id="WP_054420771.1">
    <property type="nucleotide sequence ID" value="NZ_CADIJQ010000005.1"/>
</dbReference>
<dbReference type="PANTHER" id="PTHR36698">
    <property type="entry name" value="BLL5892 PROTEIN"/>
    <property type="match status" value="1"/>
</dbReference>
<evidence type="ECO:0000256" key="2">
    <source>
        <dbReference type="SAM" id="Phobius"/>
    </source>
</evidence>
<evidence type="ECO:0000313" key="4">
    <source>
        <dbReference type="EMBL" id="CAB3713429.1"/>
    </source>
</evidence>
<proteinExistence type="predicted"/>
<keyword evidence="2" id="KW-0812">Transmembrane</keyword>
<keyword evidence="1" id="KW-0175">Coiled coil</keyword>
<evidence type="ECO:0000256" key="1">
    <source>
        <dbReference type="SAM" id="Coils"/>
    </source>
</evidence>
<protein>
    <recommendedName>
        <fullName evidence="3">Mce/MlaD domain-containing protein</fullName>
    </recommendedName>
</protein>
<dbReference type="EMBL" id="CADIJQ010000005">
    <property type="protein sequence ID" value="CAB3713429.1"/>
    <property type="molecule type" value="Genomic_DNA"/>
</dbReference>
<feature type="coiled-coil region" evidence="1">
    <location>
        <begin position="206"/>
        <end position="233"/>
    </location>
</feature>
<accession>A0A6S7AD57</accession>
<sequence>MENRSHALMAGIFTLVLLAAAALVAVWIGRDRTKLQPYEIISATAVSGLNPQSAVRYQGVPVGKVQSLALNPDKPGQVRIRIGVAPNTPITESTWAELGVQGVTGMANVELRDDGSSLKRLASSAEHPAAIPLRPGFLDRIEQRGGKLISNVEEATEQLRRVLSEQNVQALTATLQNATDISQSLREASRNLGPTLAKLGPLVDSLGSTSRQADRAAREIADLAQQSRQALARLNAPDGPLSVATRSLNDIALAAARLDGETLPAVTNMAANVSAAARGATNTLRRVDSTPQSFLFGPAPVAPGPGEAGFAGFGRQPK</sequence>
<keyword evidence="5" id="KW-1185">Reference proteome</keyword>
<name>A0A6S7AD57_9BURK</name>